<dbReference type="InterPro" id="IPR002931">
    <property type="entry name" value="Transglutaminase-like"/>
</dbReference>
<protein>
    <recommendedName>
        <fullName evidence="1">Transglutaminase-like domain-containing protein</fullName>
    </recommendedName>
</protein>
<proteinExistence type="predicted"/>
<name>A0A806K0V2_9BACT</name>
<evidence type="ECO:0000313" key="2">
    <source>
        <dbReference type="EMBL" id="AGS53338.1"/>
    </source>
</evidence>
<evidence type="ECO:0000259" key="1">
    <source>
        <dbReference type="Pfam" id="PF01841"/>
    </source>
</evidence>
<reference evidence="2" key="1">
    <citation type="submission" date="2012-03" db="EMBL/GenBank/DDBJ databases">
        <title>Functional metagenomics reveals considerable lignocellulase gene clusters in the gut microbiome of a wood-feeding higher termite.</title>
        <authorList>
            <person name="Liu N."/>
        </authorList>
    </citation>
    <scope>NUCLEOTIDE SEQUENCE</scope>
</reference>
<feature type="domain" description="Transglutaminase-like" evidence="1">
    <location>
        <begin position="274"/>
        <end position="343"/>
    </location>
</feature>
<dbReference type="Pfam" id="PF01841">
    <property type="entry name" value="Transglut_core"/>
    <property type="match status" value="1"/>
</dbReference>
<dbReference type="AlphaFoldDB" id="A0A806K0V2"/>
<accession>A0A806K0V2</accession>
<organism evidence="2">
    <name type="scientific">uncultured bacterium contig00014</name>
    <dbReference type="NCBI Taxonomy" id="1181505"/>
    <lineage>
        <taxon>Bacteria</taxon>
        <taxon>environmental samples</taxon>
    </lineage>
</organism>
<dbReference type="EMBL" id="JQ844230">
    <property type="protein sequence ID" value="AGS53338.1"/>
    <property type="molecule type" value="Genomic_DNA"/>
</dbReference>
<sequence length="396" mass="44393">MSYKKLLFFPVFLIFLRSFIFPAPLYSPTWGFSFDLPEGYEYTGGDGKDIFSFGNKEGAQFDLAVYYAAPGRAAPYASLEVLVNNVQAKLNNKGEAEPFEYRQKKTFLMELSFSGPVGGPMSGWALCFELGQDLPRTTQARSRTANSPGPLLLAMAYGPAGKQELQILHFSVLDSLAPEEGDRLAPGPITEFGYPRERRVEAPIFALGIDAWIFEEDAEAAQALIDREFQVLSRYTNAPNWREAWIRFYRAIYRDSFDRLTDVAFKVEREMNVPSRENRDFAEQVLQWVQSFQYERNFLGSDFQNHITAVTEGRGDCDSRAMLWAIILKQAGIPAAMMVSRNYSHAMGLADLSGPGARFEVEGQKLLVAETTANVSIGLIGETVSDTAHWLGIPFE</sequence>